<dbReference type="AlphaFoldDB" id="J5KM37"/>
<dbReference type="PRINTS" id="PR00598">
    <property type="entry name" value="HTHMARR"/>
</dbReference>
<evidence type="ECO:0000313" key="6">
    <source>
        <dbReference type="Proteomes" id="UP000010116"/>
    </source>
</evidence>
<dbReference type="GO" id="GO:0003700">
    <property type="term" value="F:DNA-binding transcription factor activity"/>
    <property type="evidence" value="ECO:0007669"/>
    <property type="project" value="InterPro"/>
</dbReference>
<dbReference type="Pfam" id="PF01047">
    <property type="entry name" value="MarR"/>
    <property type="match status" value="1"/>
</dbReference>
<dbReference type="SMART" id="SM00347">
    <property type="entry name" value="HTH_MARR"/>
    <property type="match status" value="1"/>
</dbReference>
<keyword evidence="1" id="KW-0805">Transcription regulation</keyword>
<dbReference type="PANTHER" id="PTHR42756">
    <property type="entry name" value="TRANSCRIPTIONAL REGULATOR, MARR"/>
    <property type="match status" value="1"/>
</dbReference>
<evidence type="ECO:0000256" key="1">
    <source>
        <dbReference type="ARBA" id="ARBA00023015"/>
    </source>
</evidence>
<evidence type="ECO:0000259" key="4">
    <source>
        <dbReference type="PROSITE" id="PS50995"/>
    </source>
</evidence>
<dbReference type="EMBL" id="JH611177">
    <property type="protein sequence ID" value="EJP73216.1"/>
    <property type="molecule type" value="Genomic_DNA"/>
</dbReference>
<name>J5KM37_9GAMM</name>
<organism evidence="5 6">
    <name type="scientific">SAR86 cluster bacterium SAR86B</name>
    <dbReference type="NCBI Taxonomy" id="1123867"/>
    <lineage>
        <taxon>Bacteria</taxon>
        <taxon>Pseudomonadati</taxon>
        <taxon>Pseudomonadota</taxon>
        <taxon>Gammaproteobacteria</taxon>
        <taxon>SAR86 cluster</taxon>
    </lineage>
</organism>
<gene>
    <name evidence="5" type="ORF">NT02SARS_1915</name>
</gene>
<sequence>MEFGELLKQFLIDLQSLFRSHTKDLKITMPQVMLVSSIPTDGIDMTSLAQQIGVDNSTMTRLIGVLIKDGIVVKKKNPRDGRSMLVLLTKRGESLQYKLEVEIDKFGSDLFRKVPMEDQEEVKEILYNFHWIVSKYRLNE</sequence>
<dbReference type="PROSITE" id="PS50995">
    <property type="entry name" value="HTH_MARR_2"/>
    <property type="match status" value="1"/>
</dbReference>
<dbReference type="HOGENOM" id="CLU_1833816_0_0_6"/>
<keyword evidence="2" id="KW-0238">DNA-binding</keyword>
<dbReference type="SUPFAM" id="SSF46785">
    <property type="entry name" value="Winged helix' DNA-binding domain"/>
    <property type="match status" value="1"/>
</dbReference>
<proteinExistence type="predicted"/>
<dbReference type="Proteomes" id="UP000010116">
    <property type="component" value="Unassembled WGS sequence"/>
</dbReference>
<dbReference type="GO" id="GO:0003677">
    <property type="term" value="F:DNA binding"/>
    <property type="evidence" value="ECO:0007669"/>
    <property type="project" value="UniProtKB-KW"/>
</dbReference>
<dbReference type="Gene3D" id="1.10.10.10">
    <property type="entry name" value="Winged helix-like DNA-binding domain superfamily/Winged helix DNA-binding domain"/>
    <property type="match status" value="1"/>
</dbReference>
<reference evidence="5 6" key="1">
    <citation type="journal article" date="2012" name="ISME J.">
        <title>Genomic insights to SAR86, an abundant and uncultivated marine bacterial lineage.</title>
        <authorList>
            <person name="Dupont C.L."/>
            <person name="Rusch D.B."/>
            <person name="Yooseph S."/>
            <person name="Lombardo M.J."/>
            <person name="Richter R.A."/>
            <person name="Valas R."/>
            <person name="Novotny M."/>
            <person name="Yee-Greenbaum J."/>
            <person name="Selengut J.D."/>
            <person name="Haft D.H."/>
            <person name="Halpern A.L."/>
            <person name="Lasken R.S."/>
            <person name="Nealson K."/>
            <person name="Friedman R."/>
            <person name="Venter J.C."/>
        </authorList>
    </citation>
    <scope>NUCLEOTIDE SEQUENCE [LARGE SCALE GENOMIC DNA]</scope>
</reference>
<feature type="domain" description="HTH marR-type" evidence="4">
    <location>
        <begin position="1"/>
        <end position="131"/>
    </location>
</feature>
<dbReference type="InterPro" id="IPR036388">
    <property type="entry name" value="WH-like_DNA-bd_sf"/>
</dbReference>
<dbReference type="InterPro" id="IPR000835">
    <property type="entry name" value="HTH_MarR-typ"/>
</dbReference>
<dbReference type="InterPro" id="IPR036390">
    <property type="entry name" value="WH_DNA-bd_sf"/>
</dbReference>
<protein>
    <submittedName>
        <fullName evidence="5">Transcriptional regulator, MarR family</fullName>
    </submittedName>
</protein>
<evidence type="ECO:0000256" key="2">
    <source>
        <dbReference type="ARBA" id="ARBA00023125"/>
    </source>
</evidence>
<evidence type="ECO:0000256" key="3">
    <source>
        <dbReference type="ARBA" id="ARBA00023163"/>
    </source>
</evidence>
<keyword evidence="3" id="KW-0804">Transcription</keyword>
<accession>J5KM37</accession>
<dbReference type="PANTHER" id="PTHR42756:SF1">
    <property type="entry name" value="TRANSCRIPTIONAL REPRESSOR OF EMRAB OPERON"/>
    <property type="match status" value="1"/>
</dbReference>
<evidence type="ECO:0000313" key="5">
    <source>
        <dbReference type="EMBL" id="EJP73216.1"/>
    </source>
</evidence>